<keyword evidence="4 7" id="KW-0812">Transmembrane</keyword>
<sequence>MKYSSKSYTLFTIANYIFLALLSATCIAPLLHLLALSLSSKAPANANLVGFWPVGFTTAAYYETFGNQNFIRASIISLLRSVVGPVFSMIVTTMGAYSLSKEHAQFKSRNVYMWFFVFAMLFNGGLIPTYMVVRSIGLMNSFWVLILPIAVSVFNMILLLNFFRASVPKSVEEAAFIDGANHIRTLFFIYLPLAVPALATITLFNIIIHWNSYFDGLIYMTDSKNHPLATFLLTIVVSENANPLGMVNNIKNISESTLKASQIFLSLIPILLVYPFLQRYFIKGIIMGSVKE</sequence>
<organism evidence="9 10">
    <name type="scientific">Cohnella silvisoli</name>
    <dbReference type="NCBI Taxonomy" id="2873699"/>
    <lineage>
        <taxon>Bacteria</taxon>
        <taxon>Bacillati</taxon>
        <taxon>Bacillota</taxon>
        <taxon>Bacilli</taxon>
        <taxon>Bacillales</taxon>
        <taxon>Paenibacillaceae</taxon>
        <taxon>Cohnella</taxon>
    </lineage>
</organism>
<dbReference type="Gene3D" id="1.10.3720.10">
    <property type="entry name" value="MetI-like"/>
    <property type="match status" value="1"/>
</dbReference>
<dbReference type="Proteomes" id="UP001493487">
    <property type="component" value="Unassembled WGS sequence"/>
</dbReference>
<evidence type="ECO:0000256" key="4">
    <source>
        <dbReference type="ARBA" id="ARBA00022692"/>
    </source>
</evidence>
<evidence type="ECO:0000256" key="5">
    <source>
        <dbReference type="ARBA" id="ARBA00022989"/>
    </source>
</evidence>
<keyword evidence="2" id="KW-0813">Transport</keyword>
<name>A0ABV1KQL1_9BACL</name>
<evidence type="ECO:0000256" key="6">
    <source>
        <dbReference type="ARBA" id="ARBA00023136"/>
    </source>
</evidence>
<dbReference type="PANTHER" id="PTHR43744:SF9">
    <property type="entry name" value="POLYGALACTURONAN_RHAMNOGALACTURONAN TRANSPORT SYSTEM PERMEASE PROTEIN YTCP"/>
    <property type="match status" value="1"/>
</dbReference>
<dbReference type="SUPFAM" id="SSF161098">
    <property type="entry name" value="MetI-like"/>
    <property type="match status" value="1"/>
</dbReference>
<keyword evidence="10" id="KW-1185">Reference proteome</keyword>
<dbReference type="EMBL" id="JASKHM010000004">
    <property type="protein sequence ID" value="MEQ4482374.1"/>
    <property type="molecule type" value="Genomic_DNA"/>
</dbReference>
<feature type="transmembrane region" description="Helical" evidence="7">
    <location>
        <begin position="186"/>
        <end position="210"/>
    </location>
</feature>
<protein>
    <submittedName>
        <fullName evidence="9">Carbohydrate ABC transporter permease</fullName>
    </submittedName>
</protein>
<dbReference type="PANTHER" id="PTHR43744">
    <property type="entry name" value="ABC TRANSPORTER PERMEASE PROTEIN MG189-RELATED-RELATED"/>
    <property type="match status" value="1"/>
</dbReference>
<accession>A0ABV1KQL1</accession>
<reference evidence="9 10" key="1">
    <citation type="journal article" date="2023" name="Genome Announc.">
        <title>Pan-Genome Analyses of the Genus Cohnella and Proposal of the Novel Species Cohnella silvisoli sp. nov., Isolated from Forest Soil.</title>
        <authorList>
            <person name="Wang C."/>
            <person name="Mao L."/>
            <person name="Bao G."/>
            <person name="Zhu H."/>
        </authorList>
    </citation>
    <scope>NUCLEOTIDE SEQUENCE [LARGE SCALE GENOMIC DNA]</scope>
    <source>
        <strain evidence="9 10">NL03-T5-1</strain>
    </source>
</reference>
<keyword evidence="5 7" id="KW-1133">Transmembrane helix</keyword>
<dbReference type="CDD" id="cd06261">
    <property type="entry name" value="TM_PBP2"/>
    <property type="match status" value="1"/>
</dbReference>
<feature type="transmembrane region" description="Helical" evidence="7">
    <location>
        <begin position="142"/>
        <end position="165"/>
    </location>
</feature>
<evidence type="ECO:0000256" key="2">
    <source>
        <dbReference type="ARBA" id="ARBA00022448"/>
    </source>
</evidence>
<dbReference type="InterPro" id="IPR035906">
    <property type="entry name" value="MetI-like_sf"/>
</dbReference>
<proteinExistence type="predicted"/>
<comment type="subcellular location">
    <subcellularLocation>
        <location evidence="1">Cell membrane</location>
        <topology evidence="1">Multi-pass membrane protein</topology>
    </subcellularLocation>
</comment>
<feature type="transmembrane region" description="Helical" evidence="7">
    <location>
        <begin position="260"/>
        <end position="277"/>
    </location>
</feature>
<gene>
    <name evidence="9" type="ORF">QJS35_08200</name>
</gene>
<evidence type="ECO:0000256" key="1">
    <source>
        <dbReference type="ARBA" id="ARBA00004651"/>
    </source>
</evidence>
<evidence type="ECO:0000256" key="7">
    <source>
        <dbReference type="SAM" id="Phobius"/>
    </source>
</evidence>
<dbReference type="PROSITE" id="PS50928">
    <property type="entry name" value="ABC_TM1"/>
    <property type="match status" value="1"/>
</dbReference>
<keyword evidence="3" id="KW-1003">Cell membrane</keyword>
<evidence type="ECO:0000313" key="9">
    <source>
        <dbReference type="EMBL" id="MEQ4482374.1"/>
    </source>
</evidence>
<evidence type="ECO:0000313" key="10">
    <source>
        <dbReference type="Proteomes" id="UP001493487"/>
    </source>
</evidence>
<keyword evidence="6 7" id="KW-0472">Membrane</keyword>
<comment type="caution">
    <text evidence="9">The sequence shown here is derived from an EMBL/GenBank/DDBJ whole genome shotgun (WGS) entry which is preliminary data.</text>
</comment>
<evidence type="ECO:0000256" key="3">
    <source>
        <dbReference type="ARBA" id="ARBA00022475"/>
    </source>
</evidence>
<feature type="domain" description="ABC transmembrane type-1" evidence="8">
    <location>
        <begin position="74"/>
        <end position="276"/>
    </location>
</feature>
<feature type="transmembrane region" description="Helical" evidence="7">
    <location>
        <begin position="70"/>
        <end position="99"/>
    </location>
</feature>
<dbReference type="InterPro" id="IPR000515">
    <property type="entry name" value="MetI-like"/>
</dbReference>
<evidence type="ECO:0000259" key="8">
    <source>
        <dbReference type="PROSITE" id="PS50928"/>
    </source>
</evidence>
<feature type="transmembrane region" description="Helical" evidence="7">
    <location>
        <begin position="111"/>
        <end position="130"/>
    </location>
</feature>
<dbReference type="RefSeq" id="WP_232187637.1">
    <property type="nucleotide sequence ID" value="NZ_JAIOAP010000013.1"/>
</dbReference>